<evidence type="ECO:0000313" key="13">
    <source>
        <dbReference type="EMBL" id="ABE36582.1"/>
    </source>
</evidence>
<gene>
    <name evidence="13" type="ORF">Bxe_C0684</name>
</gene>
<keyword evidence="5 11" id="KW-0813">Transport</keyword>
<evidence type="ECO:0000256" key="6">
    <source>
        <dbReference type="ARBA" id="ARBA00022475"/>
    </source>
</evidence>
<keyword evidence="7 11" id="KW-0812">Transmembrane</keyword>
<keyword evidence="8" id="KW-0029">Amino-acid transport</keyword>
<keyword evidence="9 11" id="KW-1133">Transmembrane helix</keyword>
<dbReference type="InterPro" id="IPR035906">
    <property type="entry name" value="MetI-like_sf"/>
</dbReference>
<protein>
    <recommendedName>
        <fullName evidence="4">Putative glutamine transport system permease protein GlnP</fullName>
    </recommendedName>
</protein>
<dbReference type="eggNOG" id="COG0765">
    <property type="taxonomic scope" value="Bacteria"/>
</dbReference>
<evidence type="ECO:0000256" key="8">
    <source>
        <dbReference type="ARBA" id="ARBA00022970"/>
    </source>
</evidence>
<evidence type="ECO:0000313" key="14">
    <source>
        <dbReference type="Proteomes" id="UP000001817"/>
    </source>
</evidence>
<dbReference type="PATRIC" id="fig|266265.5.peg.8447"/>
<dbReference type="CDD" id="cd06261">
    <property type="entry name" value="TM_PBP2"/>
    <property type="match status" value="1"/>
</dbReference>
<evidence type="ECO:0000256" key="9">
    <source>
        <dbReference type="ARBA" id="ARBA00022989"/>
    </source>
</evidence>
<dbReference type="PROSITE" id="PS50928">
    <property type="entry name" value="ABC_TM1"/>
    <property type="match status" value="1"/>
</dbReference>
<dbReference type="KEGG" id="bxb:DR64_7756"/>
<dbReference type="InterPro" id="IPR043429">
    <property type="entry name" value="ArtM/GltK/GlnP/TcyL/YhdX-like"/>
</dbReference>
<dbReference type="KEGG" id="bxe:Bxe_C0684"/>
<dbReference type="Gene3D" id="1.10.3720.10">
    <property type="entry name" value="MetI-like"/>
    <property type="match status" value="1"/>
</dbReference>
<evidence type="ECO:0000256" key="3">
    <source>
        <dbReference type="ARBA" id="ARBA00010072"/>
    </source>
</evidence>
<dbReference type="InterPro" id="IPR010065">
    <property type="entry name" value="AA_ABC_transptr_permease_3TM"/>
</dbReference>
<feature type="transmembrane region" description="Helical" evidence="11">
    <location>
        <begin position="191"/>
        <end position="213"/>
    </location>
</feature>
<dbReference type="PANTHER" id="PTHR30614">
    <property type="entry name" value="MEMBRANE COMPONENT OF AMINO ACID ABC TRANSPORTER"/>
    <property type="match status" value="1"/>
</dbReference>
<comment type="function">
    <text evidence="1">Part of the binding-protein-dependent transport system for glutamine; probably responsible for the translocation of the substrate across the membrane.</text>
</comment>
<comment type="subcellular location">
    <subcellularLocation>
        <location evidence="2">Cell inner membrane</location>
        <topology evidence="2">Multi-pass membrane protein</topology>
    </subcellularLocation>
    <subcellularLocation>
        <location evidence="11">Cell membrane</location>
        <topology evidence="11">Multi-pass membrane protein</topology>
    </subcellularLocation>
</comment>
<evidence type="ECO:0000256" key="11">
    <source>
        <dbReference type="RuleBase" id="RU363032"/>
    </source>
</evidence>
<evidence type="ECO:0000256" key="7">
    <source>
        <dbReference type="ARBA" id="ARBA00022692"/>
    </source>
</evidence>
<comment type="similarity">
    <text evidence="3">Belongs to the binding-protein-dependent transport system permease family. HisMQ subfamily.</text>
</comment>
<evidence type="ECO:0000256" key="4">
    <source>
        <dbReference type="ARBA" id="ARBA00016506"/>
    </source>
</evidence>
<name>Q13H57_PARXL</name>
<dbReference type="Pfam" id="PF00528">
    <property type="entry name" value="BPD_transp_1"/>
    <property type="match status" value="1"/>
</dbReference>
<sequence length="221" mass="24212">MNYHFHWGIVGQNLGYLLHGIWLTLAVTAVSLAVAIVIGLVIGIMRISSKGVLKRVAGVYVEVFRNTPTLVQLIWVYYCLPVLTGINLSPTSSCIFALSINSAAYVAEIFRAGIQAVPSGQLEAARSIGMSYSKAMRKIILPQAVRQMIPPFVNEFVSLLKYSSLVSVLGVADLTYQAQTLSTTTFRPIEIFTFIGVVYFLLCWAISAAAHVLEQKIRVIA</sequence>
<evidence type="ECO:0000256" key="10">
    <source>
        <dbReference type="ARBA" id="ARBA00023136"/>
    </source>
</evidence>
<dbReference type="NCBIfam" id="TIGR01726">
    <property type="entry name" value="HEQRo_perm_3TM"/>
    <property type="match status" value="1"/>
</dbReference>
<keyword evidence="6" id="KW-1003">Cell membrane</keyword>
<organism evidence="13 14">
    <name type="scientific">Paraburkholderia xenovorans (strain LB400)</name>
    <dbReference type="NCBI Taxonomy" id="266265"/>
    <lineage>
        <taxon>Bacteria</taxon>
        <taxon>Pseudomonadati</taxon>
        <taxon>Pseudomonadota</taxon>
        <taxon>Betaproteobacteria</taxon>
        <taxon>Burkholderiales</taxon>
        <taxon>Burkholderiaceae</taxon>
        <taxon>Paraburkholderia</taxon>
    </lineage>
</organism>
<dbReference type="GO" id="GO:0022857">
    <property type="term" value="F:transmembrane transporter activity"/>
    <property type="evidence" value="ECO:0007669"/>
    <property type="project" value="InterPro"/>
</dbReference>
<feature type="domain" description="ABC transmembrane type-1" evidence="12">
    <location>
        <begin position="21"/>
        <end position="210"/>
    </location>
</feature>
<evidence type="ECO:0000256" key="2">
    <source>
        <dbReference type="ARBA" id="ARBA00004429"/>
    </source>
</evidence>
<dbReference type="GO" id="GO:0043190">
    <property type="term" value="C:ATP-binding cassette (ABC) transporter complex"/>
    <property type="evidence" value="ECO:0007669"/>
    <property type="project" value="InterPro"/>
</dbReference>
<dbReference type="RefSeq" id="WP_011493838.1">
    <property type="nucleotide sequence ID" value="NC_007953.1"/>
</dbReference>
<dbReference type="SUPFAM" id="SSF161098">
    <property type="entry name" value="MetI-like"/>
    <property type="match status" value="1"/>
</dbReference>
<accession>Q13H57</accession>
<reference evidence="13 14" key="1">
    <citation type="journal article" date="2006" name="Proc. Natl. Acad. Sci. U.S.A.">
        <title>Burkholderia xenovorans LB400 harbors a multi-replicon, 9.73-Mbp genome shaped for versatility.</title>
        <authorList>
            <person name="Chain P.S."/>
            <person name="Denef V.J."/>
            <person name="Konstantinidis K.T."/>
            <person name="Vergez L.M."/>
            <person name="Agullo L."/>
            <person name="Reyes V.L."/>
            <person name="Hauser L."/>
            <person name="Cordova M."/>
            <person name="Gomez L."/>
            <person name="Gonzalez M."/>
            <person name="Land M."/>
            <person name="Lao V."/>
            <person name="Larimer F."/>
            <person name="LiPuma J.J."/>
            <person name="Mahenthiralingam E."/>
            <person name="Malfatti S.A."/>
            <person name="Marx C.J."/>
            <person name="Parnell J.J."/>
            <person name="Ramette A."/>
            <person name="Richardson P."/>
            <person name="Seeger M."/>
            <person name="Smith D."/>
            <person name="Spilker T."/>
            <person name="Sul W.J."/>
            <person name="Tsoi T.V."/>
            <person name="Ulrich L.E."/>
            <person name="Zhulin I.B."/>
            <person name="Tiedje J.M."/>
        </authorList>
    </citation>
    <scope>NUCLEOTIDE SEQUENCE [LARGE SCALE GENOMIC DNA]</scope>
    <source>
        <strain evidence="13 14">LB400</strain>
    </source>
</reference>
<dbReference type="STRING" id="266265.Bxe_C0684"/>
<dbReference type="Proteomes" id="UP000001817">
    <property type="component" value="Chromosome 3"/>
</dbReference>
<dbReference type="GO" id="GO:0006865">
    <property type="term" value="P:amino acid transport"/>
    <property type="evidence" value="ECO:0007669"/>
    <property type="project" value="UniProtKB-KW"/>
</dbReference>
<keyword evidence="14" id="KW-1185">Reference proteome</keyword>
<dbReference type="OrthoDB" id="9771188at2"/>
<evidence type="ECO:0000256" key="5">
    <source>
        <dbReference type="ARBA" id="ARBA00022448"/>
    </source>
</evidence>
<dbReference type="EMBL" id="CP000272">
    <property type="protein sequence ID" value="ABE36582.1"/>
    <property type="molecule type" value="Genomic_DNA"/>
</dbReference>
<proteinExistence type="inferred from homology"/>
<dbReference type="InterPro" id="IPR000515">
    <property type="entry name" value="MetI-like"/>
</dbReference>
<dbReference type="PANTHER" id="PTHR30614:SF0">
    <property type="entry name" value="L-CYSTINE TRANSPORT SYSTEM PERMEASE PROTEIN TCYL"/>
    <property type="match status" value="1"/>
</dbReference>
<evidence type="ECO:0000259" key="12">
    <source>
        <dbReference type="PROSITE" id="PS50928"/>
    </source>
</evidence>
<feature type="transmembrane region" description="Helical" evidence="11">
    <location>
        <begin position="20"/>
        <end position="45"/>
    </location>
</feature>
<dbReference type="FunFam" id="1.10.3720.10:FF:000033">
    <property type="entry name" value="Polar amino acid ABC transporter permease"/>
    <property type="match status" value="1"/>
</dbReference>
<dbReference type="AlphaFoldDB" id="Q13H57"/>
<evidence type="ECO:0000256" key="1">
    <source>
        <dbReference type="ARBA" id="ARBA00003159"/>
    </source>
</evidence>
<keyword evidence="10 11" id="KW-0472">Membrane</keyword>